<keyword evidence="8 10" id="KW-0975">Bacterial flagellum</keyword>
<keyword evidence="5 10" id="KW-0812">Transmembrane</keyword>
<dbReference type="InterPro" id="IPR002010">
    <property type="entry name" value="T3SS_IM_R"/>
</dbReference>
<proteinExistence type="inferred from homology"/>
<feature type="transmembrane region" description="Helical" evidence="10">
    <location>
        <begin position="42"/>
        <end position="61"/>
    </location>
</feature>
<evidence type="ECO:0000256" key="6">
    <source>
        <dbReference type="ARBA" id="ARBA00022989"/>
    </source>
</evidence>
<protein>
    <recommendedName>
        <fullName evidence="3 9">Flagellar biosynthetic protein FliR</fullName>
    </recommendedName>
</protein>
<name>A0A1G6W626_9GAMM</name>
<dbReference type="GO" id="GO:0006605">
    <property type="term" value="P:protein targeting"/>
    <property type="evidence" value="ECO:0007669"/>
    <property type="project" value="UniProtKB-UniRule"/>
</dbReference>
<feature type="transmembrane region" description="Helical" evidence="10">
    <location>
        <begin position="17"/>
        <end position="35"/>
    </location>
</feature>
<dbReference type="EMBL" id="FMZQ01000022">
    <property type="protein sequence ID" value="SDD60667.1"/>
    <property type="molecule type" value="Genomic_DNA"/>
</dbReference>
<dbReference type="NCBIfam" id="TIGR01400">
    <property type="entry name" value="fliR"/>
    <property type="match status" value="1"/>
</dbReference>
<organism evidence="11 12">
    <name type="scientific">Ectopseudomonas chengduensis</name>
    <dbReference type="NCBI Taxonomy" id="489632"/>
    <lineage>
        <taxon>Bacteria</taxon>
        <taxon>Pseudomonadati</taxon>
        <taxon>Pseudomonadota</taxon>
        <taxon>Gammaproteobacteria</taxon>
        <taxon>Pseudomonadales</taxon>
        <taxon>Pseudomonadaceae</taxon>
        <taxon>Ectopseudomonas</taxon>
    </lineage>
</organism>
<feature type="transmembrane region" description="Helical" evidence="10">
    <location>
        <begin position="81"/>
        <end position="105"/>
    </location>
</feature>
<dbReference type="InterPro" id="IPR006303">
    <property type="entry name" value="FliR"/>
</dbReference>
<comment type="similarity">
    <text evidence="2 10">Belongs to the FliR/MopE/SpaR family.</text>
</comment>
<dbReference type="GO" id="GO:0005886">
    <property type="term" value="C:plasma membrane"/>
    <property type="evidence" value="ECO:0007669"/>
    <property type="project" value="UniProtKB-SubCell"/>
</dbReference>
<keyword evidence="11" id="KW-0969">Cilium</keyword>
<comment type="subcellular location">
    <subcellularLocation>
        <location evidence="10">Cell membrane</location>
        <topology evidence="10">Multi-pass membrane protein</topology>
    </subcellularLocation>
    <subcellularLocation>
        <location evidence="10">Bacterial flagellum basal body</location>
    </subcellularLocation>
</comment>
<feature type="transmembrane region" description="Helical" evidence="10">
    <location>
        <begin position="132"/>
        <end position="158"/>
    </location>
</feature>
<reference evidence="12" key="1">
    <citation type="submission" date="2016-10" db="EMBL/GenBank/DDBJ databases">
        <authorList>
            <person name="Varghese N."/>
            <person name="Submissions S."/>
        </authorList>
    </citation>
    <scope>NUCLEOTIDE SEQUENCE [LARGE SCALE GENOMIC DNA]</scope>
    <source>
        <strain evidence="12">DSM 26382</strain>
    </source>
</reference>
<evidence type="ECO:0000256" key="3">
    <source>
        <dbReference type="ARBA" id="ARBA00021717"/>
    </source>
</evidence>
<dbReference type="GO" id="GO:0044780">
    <property type="term" value="P:bacterial-type flagellum assembly"/>
    <property type="evidence" value="ECO:0007669"/>
    <property type="project" value="UniProtKB-UniRule"/>
</dbReference>
<evidence type="ECO:0000256" key="5">
    <source>
        <dbReference type="ARBA" id="ARBA00022692"/>
    </source>
</evidence>
<evidence type="ECO:0000256" key="10">
    <source>
        <dbReference type="RuleBase" id="RU362071"/>
    </source>
</evidence>
<evidence type="ECO:0000313" key="12">
    <source>
        <dbReference type="Proteomes" id="UP000199467"/>
    </source>
</evidence>
<evidence type="ECO:0000256" key="9">
    <source>
        <dbReference type="NCBIfam" id="TIGR01400"/>
    </source>
</evidence>
<evidence type="ECO:0000256" key="4">
    <source>
        <dbReference type="ARBA" id="ARBA00022475"/>
    </source>
</evidence>
<dbReference type="PANTHER" id="PTHR30065">
    <property type="entry name" value="FLAGELLAR BIOSYNTHETIC PROTEIN FLIR"/>
    <property type="match status" value="1"/>
</dbReference>
<keyword evidence="12" id="KW-1185">Reference proteome</keyword>
<evidence type="ECO:0000313" key="11">
    <source>
        <dbReference type="EMBL" id="SDD60667.1"/>
    </source>
</evidence>
<comment type="function">
    <text evidence="1 10">Role in flagellar biosynthesis.</text>
</comment>
<dbReference type="GO" id="GO:0009425">
    <property type="term" value="C:bacterial-type flagellum basal body"/>
    <property type="evidence" value="ECO:0007669"/>
    <property type="project" value="UniProtKB-SubCell"/>
</dbReference>
<dbReference type="Pfam" id="PF01311">
    <property type="entry name" value="Bac_export_1"/>
    <property type="match status" value="1"/>
</dbReference>
<dbReference type="AlphaFoldDB" id="A0A1G6W626"/>
<evidence type="ECO:0000256" key="8">
    <source>
        <dbReference type="ARBA" id="ARBA00023143"/>
    </source>
</evidence>
<feature type="transmembrane region" description="Helical" evidence="10">
    <location>
        <begin position="178"/>
        <end position="204"/>
    </location>
</feature>
<dbReference type="PANTHER" id="PTHR30065:SF8">
    <property type="entry name" value="FLAGELLAR BIOSYNTHETIC PROTEIN FLIR"/>
    <property type="match status" value="1"/>
</dbReference>
<accession>A0A1G6W626</accession>
<sequence>MSEPVLHASQYLTSLQAYWWPFCRIVALLSMAPLFNHKAVSVRVRILLALALTIALGAALPDMPEIDPLSLKGLLTALEQITFGVLLGLTLQLVFTIFMLVGEVVSTQMGMSMARYNDPVNGVSSSSIIYQLYFILLVLLFFAIDGHLVTISVLYQSFLFWPVGSGLHYLGAQSFVQAFAWVLAAAVLVTLPLVFCLTLVQFCFGLLNRISPAMNLFSLGFPISILMGLLCIYLTLPNLPESYLHLTRELLNGIGVILREGGDV</sequence>
<keyword evidence="11" id="KW-0966">Cell projection</keyword>
<keyword evidence="11" id="KW-0282">Flagellum</keyword>
<dbReference type="PRINTS" id="PR00953">
    <property type="entry name" value="TYPE3IMRPROT"/>
</dbReference>
<dbReference type="RefSeq" id="WP_017676097.1">
    <property type="nucleotide sequence ID" value="NZ_FMZQ01000022.1"/>
</dbReference>
<keyword evidence="7 10" id="KW-0472">Membrane</keyword>
<gene>
    <name evidence="11" type="ORF">SAMN05216576_12260</name>
</gene>
<evidence type="ECO:0000256" key="7">
    <source>
        <dbReference type="ARBA" id="ARBA00023136"/>
    </source>
</evidence>
<feature type="transmembrane region" description="Helical" evidence="10">
    <location>
        <begin position="216"/>
        <end position="236"/>
    </location>
</feature>
<evidence type="ECO:0000256" key="1">
    <source>
        <dbReference type="ARBA" id="ARBA00002578"/>
    </source>
</evidence>
<dbReference type="Proteomes" id="UP000199467">
    <property type="component" value="Unassembled WGS sequence"/>
</dbReference>
<keyword evidence="4 10" id="KW-1003">Cell membrane</keyword>
<evidence type="ECO:0000256" key="2">
    <source>
        <dbReference type="ARBA" id="ARBA00009772"/>
    </source>
</evidence>
<keyword evidence="6 10" id="KW-1133">Transmembrane helix</keyword>